<gene>
    <name evidence="7" type="ORF">M3P05_06295</name>
</gene>
<keyword evidence="8" id="KW-1185">Reference proteome</keyword>
<feature type="compositionally biased region" description="Polar residues" evidence="6">
    <location>
        <begin position="1"/>
        <end position="12"/>
    </location>
</feature>
<comment type="function">
    <text evidence="4 5">Required for flagellar hook formation. May act as a scaffolding protein.</text>
</comment>
<dbReference type="EMBL" id="JAMFLX010000006">
    <property type="protein sequence ID" value="MCL6269550.1"/>
    <property type="molecule type" value="Genomic_DNA"/>
</dbReference>
<evidence type="ECO:0000313" key="7">
    <source>
        <dbReference type="EMBL" id="MCL6269550.1"/>
    </source>
</evidence>
<organism evidence="7 8">
    <name type="scientific">Parendozoicomonas callyspongiae</name>
    <dbReference type="NCBI Taxonomy" id="2942213"/>
    <lineage>
        <taxon>Bacteria</taxon>
        <taxon>Pseudomonadati</taxon>
        <taxon>Pseudomonadota</taxon>
        <taxon>Gammaproteobacteria</taxon>
        <taxon>Oceanospirillales</taxon>
        <taxon>Endozoicomonadaceae</taxon>
        <taxon>Parendozoicomonas</taxon>
    </lineage>
</organism>
<accession>A0ABT0PDX1</accession>
<keyword evidence="3 5" id="KW-1005">Bacterial flagellum biogenesis</keyword>
<evidence type="ECO:0000256" key="6">
    <source>
        <dbReference type="SAM" id="MobiDB-lite"/>
    </source>
</evidence>
<evidence type="ECO:0000256" key="3">
    <source>
        <dbReference type="ARBA" id="ARBA00022795"/>
    </source>
</evidence>
<dbReference type="InterPro" id="IPR005648">
    <property type="entry name" value="FlgD"/>
</dbReference>
<dbReference type="Proteomes" id="UP001203338">
    <property type="component" value="Unassembled WGS sequence"/>
</dbReference>
<comment type="caution">
    <text evidence="7">The sequence shown here is derived from an EMBL/GenBank/DDBJ whole genome shotgun (WGS) entry which is preliminary data.</text>
</comment>
<evidence type="ECO:0000256" key="4">
    <source>
        <dbReference type="ARBA" id="ARBA00024746"/>
    </source>
</evidence>
<proteinExistence type="inferred from homology"/>
<name>A0ABT0PDX1_9GAMM</name>
<evidence type="ECO:0000256" key="5">
    <source>
        <dbReference type="RuleBase" id="RU362076"/>
    </source>
</evidence>
<evidence type="ECO:0000256" key="1">
    <source>
        <dbReference type="ARBA" id="ARBA00010577"/>
    </source>
</evidence>
<dbReference type="Pfam" id="PF03963">
    <property type="entry name" value="FlgD"/>
    <property type="match status" value="1"/>
</dbReference>
<evidence type="ECO:0000256" key="2">
    <source>
        <dbReference type="ARBA" id="ARBA00016013"/>
    </source>
</evidence>
<feature type="region of interest" description="Disordered" evidence="6">
    <location>
        <begin position="1"/>
        <end position="30"/>
    </location>
</feature>
<dbReference type="RefSeq" id="WP_249698592.1">
    <property type="nucleotide sequence ID" value="NZ_JAMFLX010000006.1"/>
</dbReference>
<reference evidence="7 8" key="1">
    <citation type="submission" date="2022-05" db="EMBL/GenBank/DDBJ databases">
        <authorList>
            <person name="Park J.-S."/>
        </authorList>
    </citation>
    <scope>NUCLEOTIDE SEQUENCE [LARGE SCALE GENOMIC DNA]</scope>
    <source>
        <strain evidence="7 8">2012CJ34-2</strain>
    </source>
</reference>
<comment type="similarity">
    <text evidence="1 5">Belongs to the FlgD family.</text>
</comment>
<sequence length="224" mass="23761">MLAGSVSPSTANPAEMSVTGTAPDKGRVASELSSRQTFMKLLVAQLKNQDPMNPMESTDMVNQLAAISSVEHLESIRSQLSSLNQGQSTTNAAFASDLIGKTVGLDSDIFALTGPASGLSVDFRIPQQGAVKLTLLDELGRPVAENIKRGRPGEVQTSSLASLFGQSLSKGSYRLLSEDVSGEPTLSRLQARVESVMLPEGGQEPRLVLRDSVPVPLSQVRTVR</sequence>
<evidence type="ECO:0000313" key="8">
    <source>
        <dbReference type="Proteomes" id="UP001203338"/>
    </source>
</evidence>
<protein>
    <recommendedName>
        <fullName evidence="2 5">Basal-body rod modification protein FlgD</fullName>
    </recommendedName>
</protein>